<evidence type="ECO:0000313" key="2">
    <source>
        <dbReference type="EMBL" id="MBB4699280.1"/>
    </source>
</evidence>
<accession>A0A7W7G8A0</accession>
<keyword evidence="1" id="KW-0472">Membrane</keyword>
<sequence>MIHQLGSVLVVLATTEALTCAVFYGLFFRWWTSDEGRHLFTFMGVVAAAMTLWTVLLVAGGTAWTPTPAGPREWARTLTFAAIAWILGDRLRLLAKGKRAERRRGKEDAQ</sequence>
<dbReference type="Pfam" id="PF23778">
    <property type="entry name" value="Phage_holin_2"/>
    <property type="match status" value="1"/>
</dbReference>
<gene>
    <name evidence="2" type="ORF">BJ982_000824</name>
</gene>
<dbReference type="Proteomes" id="UP000542210">
    <property type="component" value="Unassembled WGS sequence"/>
</dbReference>
<keyword evidence="1" id="KW-1133">Transmembrane helix</keyword>
<dbReference type="EMBL" id="JACHND010000001">
    <property type="protein sequence ID" value="MBB4699280.1"/>
    <property type="molecule type" value="Genomic_DNA"/>
</dbReference>
<keyword evidence="1" id="KW-0812">Transmembrane</keyword>
<dbReference type="InterPro" id="IPR056964">
    <property type="entry name" value="Phage_holin"/>
</dbReference>
<keyword evidence="3" id="KW-1185">Reference proteome</keyword>
<comment type="caution">
    <text evidence="2">The sequence shown here is derived from an EMBL/GenBank/DDBJ whole genome shotgun (WGS) entry which is preliminary data.</text>
</comment>
<dbReference type="AlphaFoldDB" id="A0A7W7G8A0"/>
<feature type="transmembrane region" description="Helical" evidence="1">
    <location>
        <begin position="74"/>
        <end position="95"/>
    </location>
</feature>
<proteinExistence type="predicted"/>
<name>A0A7W7G8A0_9ACTN</name>
<organism evidence="2 3">
    <name type="scientific">Sphaerisporangium siamense</name>
    <dbReference type="NCBI Taxonomy" id="795645"/>
    <lineage>
        <taxon>Bacteria</taxon>
        <taxon>Bacillati</taxon>
        <taxon>Actinomycetota</taxon>
        <taxon>Actinomycetes</taxon>
        <taxon>Streptosporangiales</taxon>
        <taxon>Streptosporangiaceae</taxon>
        <taxon>Sphaerisporangium</taxon>
    </lineage>
</organism>
<feature type="transmembrane region" description="Helical" evidence="1">
    <location>
        <begin position="39"/>
        <end position="62"/>
    </location>
</feature>
<protein>
    <submittedName>
        <fullName evidence="2">Uncharacterized protein</fullName>
    </submittedName>
</protein>
<evidence type="ECO:0000256" key="1">
    <source>
        <dbReference type="SAM" id="Phobius"/>
    </source>
</evidence>
<feature type="transmembrane region" description="Helical" evidence="1">
    <location>
        <begin position="6"/>
        <end position="27"/>
    </location>
</feature>
<reference evidence="2 3" key="1">
    <citation type="submission" date="2020-08" db="EMBL/GenBank/DDBJ databases">
        <title>Sequencing the genomes of 1000 actinobacteria strains.</title>
        <authorList>
            <person name="Klenk H.-P."/>
        </authorList>
    </citation>
    <scope>NUCLEOTIDE SEQUENCE [LARGE SCALE GENOMIC DNA]</scope>
    <source>
        <strain evidence="2 3">DSM 45784</strain>
    </source>
</reference>
<evidence type="ECO:0000313" key="3">
    <source>
        <dbReference type="Proteomes" id="UP000542210"/>
    </source>
</evidence>
<dbReference type="RefSeq" id="WP_184876696.1">
    <property type="nucleotide sequence ID" value="NZ_JACHND010000001.1"/>
</dbReference>